<feature type="region of interest" description="Disordered" evidence="1">
    <location>
        <begin position="230"/>
        <end position="250"/>
    </location>
</feature>
<feature type="compositionally biased region" description="Low complexity" evidence="1">
    <location>
        <begin position="1"/>
        <end position="13"/>
    </location>
</feature>
<evidence type="ECO:0000256" key="1">
    <source>
        <dbReference type="SAM" id="MobiDB-lite"/>
    </source>
</evidence>
<dbReference type="Proteomes" id="UP000541444">
    <property type="component" value="Unassembled WGS sequence"/>
</dbReference>
<organism evidence="2 3">
    <name type="scientific">Kingdonia uniflora</name>
    <dbReference type="NCBI Taxonomy" id="39325"/>
    <lineage>
        <taxon>Eukaryota</taxon>
        <taxon>Viridiplantae</taxon>
        <taxon>Streptophyta</taxon>
        <taxon>Embryophyta</taxon>
        <taxon>Tracheophyta</taxon>
        <taxon>Spermatophyta</taxon>
        <taxon>Magnoliopsida</taxon>
        <taxon>Ranunculales</taxon>
        <taxon>Circaeasteraceae</taxon>
        <taxon>Kingdonia</taxon>
    </lineage>
</organism>
<dbReference type="AlphaFoldDB" id="A0A7J7MJL9"/>
<proteinExistence type="predicted"/>
<protein>
    <submittedName>
        <fullName evidence="2">Uncharacterized protein</fullName>
    </submittedName>
</protein>
<name>A0A7J7MJL9_9MAGN</name>
<dbReference type="EMBL" id="JACGCM010001448">
    <property type="protein sequence ID" value="KAF6154974.1"/>
    <property type="molecule type" value="Genomic_DNA"/>
</dbReference>
<evidence type="ECO:0000313" key="2">
    <source>
        <dbReference type="EMBL" id="KAF6154974.1"/>
    </source>
</evidence>
<evidence type="ECO:0000313" key="3">
    <source>
        <dbReference type="Proteomes" id="UP000541444"/>
    </source>
</evidence>
<reference evidence="2 3" key="1">
    <citation type="journal article" date="2020" name="IScience">
        <title>Genome Sequencing of the Endangered Kingdonia uniflora (Circaeasteraceae, Ranunculales) Reveals Potential Mechanisms of Evolutionary Specialization.</title>
        <authorList>
            <person name="Sun Y."/>
            <person name="Deng T."/>
            <person name="Zhang A."/>
            <person name="Moore M.J."/>
            <person name="Landis J.B."/>
            <person name="Lin N."/>
            <person name="Zhang H."/>
            <person name="Zhang X."/>
            <person name="Huang J."/>
            <person name="Zhang X."/>
            <person name="Sun H."/>
            <person name="Wang H."/>
        </authorList>
    </citation>
    <scope>NUCLEOTIDE SEQUENCE [LARGE SCALE GENOMIC DNA]</scope>
    <source>
        <strain evidence="2">TB1705</strain>
        <tissue evidence="2">Leaf</tissue>
    </source>
</reference>
<feature type="region of interest" description="Disordered" evidence="1">
    <location>
        <begin position="1"/>
        <end position="20"/>
    </location>
</feature>
<keyword evidence="3" id="KW-1185">Reference proteome</keyword>
<comment type="caution">
    <text evidence="2">The sequence shown here is derived from an EMBL/GenBank/DDBJ whole genome shotgun (WGS) entry which is preliminary data.</text>
</comment>
<gene>
    <name evidence="2" type="ORF">GIB67_018411</name>
</gene>
<sequence>MNEQVNEENQTQEGGAKKGTSNTKYYTSRCIGLGLHKMFAVLPKEEKGALHATCFVPLLLIDLIATMSTLVVEIFDRHLGDMKRYSLIKFVKNYAILSPPKQGEKCLGEINQIKAPAIGVVPTVGAPAVIAPGVGAPTTGSSSSATEIGAVVVRYQFSTPEKTMKHKQEEEITKTDIVFFNQEEVVGEAYQASVDQTIIASAEEQTLEVEKTKDEASQYIYLQSKESKEKVVESKDDDDGNSQNKPDPEQVIKEMAVDQTKLVLMESEVDVTLKKMHALTEDEINEKAFIMACRINQLHAHLDDLLPRVLL</sequence>
<accession>A0A7J7MJL9</accession>